<feature type="binding site" evidence="18">
    <location>
        <position position="233"/>
    </location>
    <ligand>
        <name>substrate</name>
    </ligand>
</feature>
<evidence type="ECO:0000256" key="1">
    <source>
        <dbReference type="ARBA" id="ARBA00002151"/>
    </source>
</evidence>
<gene>
    <name evidence="22" type="ORF">JD276_06190</name>
</gene>
<evidence type="ECO:0000256" key="18">
    <source>
        <dbReference type="PIRSR" id="PIRSR006769-2"/>
    </source>
</evidence>
<evidence type="ECO:0000256" key="9">
    <source>
        <dbReference type="ARBA" id="ARBA00022619"/>
    </source>
</evidence>
<dbReference type="InterPro" id="IPR050765">
    <property type="entry name" value="Riboflavin_Biosynth_HTPR"/>
</dbReference>
<feature type="active site" description="Proton donor" evidence="17">
    <location>
        <position position="56"/>
    </location>
</feature>
<comment type="pathway">
    <text evidence="2">Cofactor biosynthesis; riboflavin biosynthesis; 5-amino-6-(D-ribitylamino)uracil from GTP: step 2/4.</text>
</comment>
<evidence type="ECO:0000256" key="15">
    <source>
        <dbReference type="ARBA" id="ARBA00049861"/>
    </source>
</evidence>
<dbReference type="EC" id="3.5.4.26" evidence="6"/>
<evidence type="ECO:0000313" key="22">
    <source>
        <dbReference type="EMBL" id="MBK0418623.1"/>
    </source>
</evidence>
<evidence type="ECO:0000259" key="21">
    <source>
        <dbReference type="PROSITE" id="PS51747"/>
    </source>
</evidence>
<dbReference type="InterPro" id="IPR016193">
    <property type="entry name" value="Cytidine_deaminase-like"/>
</dbReference>
<comment type="caution">
    <text evidence="22">The sequence shown here is derived from an EMBL/GenBank/DDBJ whole genome shotgun (WGS) entry which is preliminary data.</text>
</comment>
<organism evidence="22 23">
    <name type="scientific">Leucobacter chromiisoli</name>
    <dbReference type="NCBI Taxonomy" id="2796471"/>
    <lineage>
        <taxon>Bacteria</taxon>
        <taxon>Bacillati</taxon>
        <taxon>Actinomycetota</taxon>
        <taxon>Actinomycetes</taxon>
        <taxon>Micrococcales</taxon>
        <taxon>Microbacteriaceae</taxon>
        <taxon>Leucobacter</taxon>
    </lineage>
</organism>
<feature type="binding site" evidence="19">
    <location>
        <position position="83"/>
    </location>
    <ligand>
        <name>Zn(2+)</name>
        <dbReference type="ChEBI" id="CHEBI:29105"/>
        <note>catalytic</note>
    </ligand>
</feature>
<evidence type="ECO:0000256" key="13">
    <source>
        <dbReference type="ARBA" id="ARBA00023002"/>
    </source>
</evidence>
<comment type="catalytic activity">
    <reaction evidence="16">
        <text>2,5-diamino-6-hydroxy-4-(5-phosphoribosylamino)-pyrimidine + H2O + H(+) = 5-amino-6-(5-phospho-D-ribosylamino)uracil + NH4(+)</text>
        <dbReference type="Rhea" id="RHEA:21868"/>
        <dbReference type="ChEBI" id="CHEBI:15377"/>
        <dbReference type="ChEBI" id="CHEBI:15378"/>
        <dbReference type="ChEBI" id="CHEBI:28938"/>
        <dbReference type="ChEBI" id="CHEBI:58453"/>
        <dbReference type="ChEBI" id="CHEBI:58614"/>
        <dbReference type="EC" id="3.5.4.26"/>
    </reaction>
</comment>
<comment type="function">
    <text evidence="1">Converts 2,5-diamino-6-(ribosylamino)-4(3h)-pyrimidinone 5'-phosphate into 5-amino-6-(ribosylamino)-2,4(1h,3h)-pyrimidinedione 5'-phosphate.</text>
</comment>
<keyword evidence="12 18" id="KW-0521">NADP</keyword>
<feature type="domain" description="CMP/dCMP-type deaminase" evidence="21">
    <location>
        <begin position="5"/>
        <end position="130"/>
    </location>
</feature>
<feature type="binding site" evidence="18">
    <location>
        <position position="180"/>
    </location>
    <ligand>
        <name>NADP(+)</name>
        <dbReference type="ChEBI" id="CHEBI:58349"/>
    </ligand>
</feature>
<dbReference type="PROSITE" id="PS00903">
    <property type="entry name" value="CYT_DCMP_DEAMINASES_1"/>
    <property type="match status" value="1"/>
</dbReference>
<sequence>MLQRDLLDDAMRRALALAGRGPADDPNPQVGCVILDPEGRIVAEGWHRGAGSRHAEVDALGRVPEAWRSRPGELTAVVTLEPCNHVGRTGPCALALAEFGIGSVAFALDDPGDASAGGAESLRAAGADVLGGVLESEARALLGPWLARQRAGAAAASSATAPPAASPAAAPRPRVIAKWAQTLDGRAAAANGTSRWITGAEARADVHRRRAEADAILVGTGTLLADDPALTARAHDGELLVDPERQPVPVVVGRRPIPSGARVLRHPALAARGLEAPIRLRGDDLAADLAELARHGIRSVFVEGGPGIIGSLLARGLADEVLVYLAPALLGGPGLAIGDIGIDDISGIRRLDITETLPLGRDLLLRGRLPASSSDPPRYAERKRPADRMRPAERPRDPDHGHPADRPHPDPALIPATEEH</sequence>
<evidence type="ECO:0000256" key="14">
    <source>
        <dbReference type="ARBA" id="ARBA00023268"/>
    </source>
</evidence>
<evidence type="ECO:0000256" key="10">
    <source>
        <dbReference type="ARBA" id="ARBA00022723"/>
    </source>
</evidence>
<dbReference type="GO" id="GO:0009231">
    <property type="term" value="P:riboflavin biosynthetic process"/>
    <property type="evidence" value="ECO:0007669"/>
    <property type="project" value="UniProtKB-KW"/>
</dbReference>
<feature type="binding site" evidence="19">
    <location>
        <position position="54"/>
    </location>
    <ligand>
        <name>Zn(2+)</name>
        <dbReference type="ChEBI" id="CHEBI:29105"/>
        <note>catalytic</note>
    </ligand>
</feature>
<name>A0A934UUX1_9MICO</name>
<feature type="binding site" evidence="18">
    <location>
        <position position="303"/>
    </location>
    <ligand>
        <name>substrate</name>
    </ligand>
</feature>
<evidence type="ECO:0000256" key="3">
    <source>
        <dbReference type="ARBA" id="ARBA00004910"/>
    </source>
</evidence>
<dbReference type="GO" id="GO:0008703">
    <property type="term" value="F:5-amino-6-(5-phosphoribosylamino)uracil reductase activity"/>
    <property type="evidence" value="ECO:0007669"/>
    <property type="project" value="UniProtKB-EC"/>
</dbReference>
<dbReference type="Gene3D" id="3.40.140.10">
    <property type="entry name" value="Cytidine Deaminase, domain 2"/>
    <property type="match status" value="1"/>
</dbReference>
<dbReference type="Gene3D" id="3.40.430.10">
    <property type="entry name" value="Dihydrofolate Reductase, subunit A"/>
    <property type="match status" value="1"/>
</dbReference>
<dbReference type="EMBL" id="JAEHOH010000007">
    <property type="protein sequence ID" value="MBK0418623.1"/>
    <property type="molecule type" value="Genomic_DNA"/>
</dbReference>
<evidence type="ECO:0000256" key="11">
    <source>
        <dbReference type="ARBA" id="ARBA00022833"/>
    </source>
</evidence>
<dbReference type="PANTHER" id="PTHR38011:SF7">
    <property type="entry name" value="2,5-DIAMINO-6-RIBOSYLAMINO-4(3H)-PYRIMIDINONE 5'-PHOSPHATE REDUCTASE"/>
    <property type="match status" value="1"/>
</dbReference>
<comment type="similarity">
    <text evidence="4">In the N-terminal section; belongs to the cytidine and deoxycytidylate deaminase family.</text>
</comment>
<feature type="binding site" evidence="18">
    <location>
        <position position="226"/>
    </location>
    <ligand>
        <name>NADP(+)</name>
        <dbReference type="ChEBI" id="CHEBI:58349"/>
    </ligand>
</feature>
<dbReference type="InterPro" id="IPR002734">
    <property type="entry name" value="RibDG_C"/>
</dbReference>
<dbReference type="PIRSF" id="PIRSF006769">
    <property type="entry name" value="RibD"/>
    <property type="match status" value="1"/>
</dbReference>
<keyword evidence="9" id="KW-0686">Riboflavin biosynthesis</keyword>
<dbReference type="AlphaFoldDB" id="A0A934UUX1"/>
<protein>
    <recommendedName>
        <fullName evidence="8">Riboflavin biosynthesis protein RibD</fullName>
        <ecNumber evidence="7">1.1.1.193</ecNumber>
        <ecNumber evidence="6">3.5.4.26</ecNumber>
    </recommendedName>
</protein>
<feature type="binding site" evidence="18">
    <location>
        <position position="230"/>
    </location>
    <ligand>
        <name>substrate</name>
    </ligand>
</feature>
<evidence type="ECO:0000256" key="20">
    <source>
        <dbReference type="SAM" id="MobiDB-lite"/>
    </source>
</evidence>
<feature type="region of interest" description="Disordered" evidence="20">
    <location>
        <begin position="367"/>
        <end position="420"/>
    </location>
</feature>
<reference evidence="22" key="1">
    <citation type="submission" date="2020-12" db="EMBL/GenBank/DDBJ databases">
        <title>Leucobacter sp. CAS1, isolated from Chromium sludge.</title>
        <authorList>
            <person name="Xu Z."/>
        </authorList>
    </citation>
    <scope>NUCLEOTIDE SEQUENCE</scope>
    <source>
        <strain evidence="22">CSA1</strain>
    </source>
</reference>
<evidence type="ECO:0000256" key="7">
    <source>
        <dbReference type="ARBA" id="ARBA00013173"/>
    </source>
</evidence>
<dbReference type="PANTHER" id="PTHR38011">
    <property type="entry name" value="DIHYDROFOLATE REDUCTASE FAMILY PROTEIN (AFU_ORTHOLOGUE AFUA_8G06820)"/>
    <property type="match status" value="1"/>
</dbReference>
<dbReference type="SUPFAM" id="SSF53597">
    <property type="entry name" value="Dihydrofolate reductase-like"/>
    <property type="match status" value="1"/>
</dbReference>
<dbReference type="CDD" id="cd01284">
    <property type="entry name" value="Riboflavin_deaminase-reductase"/>
    <property type="match status" value="1"/>
</dbReference>
<dbReference type="Pfam" id="PF01872">
    <property type="entry name" value="RibD_C"/>
    <property type="match status" value="1"/>
</dbReference>
<feature type="binding site" evidence="18">
    <location>
        <position position="210"/>
    </location>
    <ligand>
        <name>substrate</name>
    </ligand>
</feature>
<proteinExistence type="inferred from homology"/>
<dbReference type="InterPro" id="IPR004794">
    <property type="entry name" value="Eubact_RibD"/>
</dbReference>
<keyword evidence="14" id="KW-0511">Multifunctional enzyme</keyword>
<comment type="catalytic activity">
    <reaction evidence="15">
        <text>5-amino-6-(5-phospho-D-ribitylamino)uracil + NADP(+) = 5-amino-6-(5-phospho-D-ribosylamino)uracil + NADPH + H(+)</text>
        <dbReference type="Rhea" id="RHEA:17845"/>
        <dbReference type="ChEBI" id="CHEBI:15378"/>
        <dbReference type="ChEBI" id="CHEBI:57783"/>
        <dbReference type="ChEBI" id="CHEBI:58349"/>
        <dbReference type="ChEBI" id="CHEBI:58421"/>
        <dbReference type="ChEBI" id="CHEBI:58453"/>
        <dbReference type="EC" id="1.1.1.193"/>
    </reaction>
</comment>
<dbReference type="RefSeq" id="WP_200114796.1">
    <property type="nucleotide sequence ID" value="NZ_JAEHOH010000007.1"/>
</dbReference>
<feature type="binding site" evidence="19">
    <location>
        <position position="92"/>
    </location>
    <ligand>
        <name>Zn(2+)</name>
        <dbReference type="ChEBI" id="CHEBI:29105"/>
        <note>catalytic</note>
    </ligand>
</feature>
<evidence type="ECO:0000256" key="8">
    <source>
        <dbReference type="ARBA" id="ARBA00019930"/>
    </source>
</evidence>
<dbReference type="InterPro" id="IPR016192">
    <property type="entry name" value="APOBEC/CMP_deaminase_Zn-bd"/>
</dbReference>
<evidence type="ECO:0000256" key="2">
    <source>
        <dbReference type="ARBA" id="ARBA00004882"/>
    </source>
</evidence>
<evidence type="ECO:0000256" key="6">
    <source>
        <dbReference type="ARBA" id="ARBA00012766"/>
    </source>
</evidence>
<evidence type="ECO:0000256" key="16">
    <source>
        <dbReference type="ARBA" id="ARBA00049886"/>
    </source>
</evidence>
<feature type="binding site" evidence="18">
    <location>
        <begin position="305"/>
        <end position="311"/>
    </location>
    <ligand>
        <name>NADP(+)</name>
        <dbReference type="ChEBI" id="CHEBI:58349"/>
    </ligand>
</feature>
<evidence type="ECO:0000256" key="5">
    <source>
        <dbReference type="ARBA" id="ARBA00007417"/>
    </source>
</evidence>
<dbReference type="Pfam" id="PF00383">
    <property type="entry name" value="dCMP_cyt_deam_1"/>
    <property type="match status" value="1"/>
</dbReference>
<feature type="binding site" evidence="18">
    <location>
        <position position="222"/>
    </location>
    <ligand>
        <name>NADP(+)</name>
        <dbReference type="ChEBI" id="CHEBI:58349"/>
    </ligand>
</feature>
<dbReference type="Proteomes" id="UP000608530">
    <property type="component" value="Unassembled WGS sequence"/>
</dbReference>
<dbReference type="EC" id="1.1.1.193" evidence="7"/>
<dbReference type="InterPro" id="IPR002125">
    <property type="entry name" value="CMP_dCMP_dom"/>
</dbReference>
<evidence type="ECO:0000256" key="17">
    <source>
        <dbReference type="PIRSR" id="PIRSR006769-1"/>
    </source>
</evidence>
<dbReference type="PROSITE" id="PS51747">
    <property type="entry name" value="CYT_DCMP_DEAMINASES_2"/>
    <property type="match status" value="1"/>
</dbReference>
<evidence type="ECO:0000256" key="19">
    <source>
        <dbReference type="PIRSR" id="PIRSR006769-3"/>
    </source>
</evidence>
<comment type="cofactor">
    <cofactor evidence="19">
        <name>Zn(2+)</name>
        <dbReference type="ChEBI" id="CHEBI:29105"/>
    </cofactor>
    <text evidence="19">Binds 1 zinc ion.</text>
</comment>
<evidence type="ECO:0000256" key="4">
    <source>
        <dbReference type="ARBA" id="ARBA00005259"/>
    </source>
</evidence>
<dbReference type="InterPro" id="IPR024072">
    <property type="entry name" value="DHFR-like_dom_sf"/>
</dbReference>
<keyword evidence="23" id="KW-1185">Reference proteome</keyword>
<feature type="binding site" evidence="18">
    <location>
        <position position="196"/>
    </location>
    <ligand>
        <name>NADP(+)</name>
        <dbReference type="ChEBI" id="CHEBI:58349"/>
    </ligand>
</feature>
<accession>A0A934UUX1</accession>
<feature type="binding site" evidence="18">
    <location>
        <position position="194"/>
    </location>
    <ligand>
        <name>substrate</name>
    </ligand>
</feature>
<dbReference type="GO" id="GO:0008835">
    <property type="term" value="F:diaminohydroxyphosphoribosylaminopyrimidine deaminase activity"/>
    <property type="evidence" value="ECO:0007669"/>
    <property type="project" value="UniProtKB-EC"/>
</dbReference>
<feature type="compositionally biased region" description="Basic and acidic residues" evidence="20">
    <location>
        <begin position="378"/>
        <end position="409"/>
    </location>
</feature>
<dbReference type="GO" id="GO:0008270">
    <property type="term" value="F:zinc ion binding"/>
    <property type="evidence" value="ECO:0007669"/>
    <property type="project" value="InterPro"/>
</dbReference>
<evidence type="ECO:0000256" key="12">
    <source>
        <dbReference type="ARBA" id="ARBA00022857"/>
    </source>
</evidence>
<dbReference type="SUPFAM" id="SSF53927">
    <property type="entry name" value="Cytidine deaminase-like"/>
    <property type="match status" value="1"/>
</dbReference>
<comment type="pathway">
    <text evidence="3">Cofactor biosynthesis; riboflavin biosynthesis; 5-amino-6-(D-ribitylamino)uracil from GTP: step 3/4.</text>
</comment>
<evidence type="ECO:0000313" key="23">
    <source>
        <dbReference type="Proteomes" id="UP000608530"/>
    </source>
</evidence>
<keyword evidence="13" id="KW-0560">Oxidoreductase</keyword>
<comment type="similarity">
    <text evidence="5">In the C-terminal section; belongs to the HTP reductase family.</text>
</comment>
<keyword evidence="11 19" id="KW-0862">Zinc</keyword>
<keyword evidence="10 19" id="KW-0479">Metal-binding</keyword>